<accession>W9RTY5</accession>
<dbReference type="EMBL" id="KE345220">
    <property type="protein sequence ID" value="EXB95737.1"/>
    <property type="molecule type" value="Genomic_DNA"/>
</dbReference>
<organism evidence="16 17">
    <name type="scientific">Morus notabilis</name>
    <dbReference type="NCBI Taxonomy" id="981085"/>
    <lineage>
        <taxon>Eukaryota</taxon>
        <taxon>Viridiplantae</taxon>
        <taxon>Streptophyta</taxon>
        <taxon>Embryophyta</taxon>
        <taxon>Tracheophyta</taxon>
        <taxon>Spermatophyta</taxon>
        <taxon>Magnoliopsida</taxon>
        <taxon>eudicotyledons</taxon>
        <taxon>Gunneridae</taxon>
        <taxon>Pentapetalae</taxon>
        <taxon>rosids</taxon>
        <taxon>fabids</taxon>
        <taxon>Rosales</taxon>
        <taxon>Moraceae</taxon>
        <taxon>Moreae</taxon>
        <taxon>Morus</taxon>
    </lineage>
</organism>
<keyword evidence="7 10" id="KW-0720">Serine protease</keyword>
<dbReference type="PRINTS" id="PR00723">
    <property type="entry name" value="SUBTILISIN"/>
</dbReference>
<name>W9RTY5_9ROSA</name>
<feature type="domain" description="Peptidase S8/S53" evidence="13">
    <location>
        <begin position="143"/>
        <end position="610"/>
    </location>
</feature>
<evidence type="ECO:0000313" key="17">
    <source>
        <dbReference type="Proteomes" id="UP000030645"/>
    </source>
</evidence>
<dbReference type="FunFam" id="3.40.50.200:FF:000006">
    <property type="entry name" value="Subtilisin-like protease SBT1.5"/>
    <property type="match status" value="1"/>
</dbReference>
<dbReference type="InterPro" id="IPR037045">
    <property type="entry name" value="S8pro/Inhibitor_I9_sf"/>
</dbReference>
<keyword evidence="4 10" id="KW-0645">Protease</keyword>
<keyword evidence="6 10" id="KW-0378">Hydrolase</keyword>
<dbReference type="InterPro" id="IPR000209">
    <property type="entry name" value="Peptidase_S8/S53_dom"/>
</dbReference>
<evidence type="ECO:0000256" key="9">
    <source>
        <dbReference type="PIRSR" id="PIRSR615500-1"/>
    </source>
</evidence>
<dbReference type="InterPro" id="IPR045051">
    <property type="entry name" value="SBT"/>
</dbReference>
<reference evidence="17" key="1">
    <citation type="submission" date="2013-01" db="EMBL/GenBank/DDBJ databases">
        <title>Draft Genome Sequence of a Mulberry Tree, Morus notabilis C.K. Schneid.</title>
        <authorList>
            <person name="He N."/>
            <person name="Zhao S."/>
        </authorList>
    </citation>
    <scope>NUCLEOTIDE SEQUENCE</scope>
</reference>
<dbReference type="SUPFAM" id="SSF54897">
    <property type="entry name" value="Protease propeptides/inhibitors"/>
    <property type="match status" value="1"/>
</dbReference>
<dbReference type="PANTHER" id="PTHR10795">
    <property type="entry name" value="PROPROTEIN CONVERTASE SUBTILISIN/KEXIN"/>
    <property type="match status" value="1"/>
</dbReference>
<dbReference type="AlphaFoldDB" id="W9RTY5"/>
<keyword evidence="8" id="KW-0325">Glycoprotein</keyword>
<dbReference type="Gene3D" id="2.60.40.2310">
    <property type="match status" value="1"/>
</dbReference>
<evidence type="ECO:0000256" key="10">
    <source>
        <dbReference type="PROSITE-ProRule" id="PRU01240"/>
    </source>
</evidence>
<evidence type="ECO:0000256" key="1">
    <source>
        <dbReference type="ARBA" id="ARBA00004613"/>
    </source>
</evidence>
<dbReference type="Pfam" id="PF05922">
    <property type="entry name" value="Inhibitor_I9"/>
    <property type="match status" value="1"/>
</dbReference>
<proteinExistence type="inferred from homology"/>
<evidence type="ECO:0000259" key="13">
    <source>
        <dbReference type="Pfam" id="PF00082"/>
    </source>
</evidence>
<dbReference type="KEGG" id="mnt:21390885"/>
<dbReference type="OrthoDB" id="206201at2759"/>
<evidence type="ECO:0000259" key="15">
    <source>
        <dbReference type="Pfam" id="PF17766"/>
    </source>
</evidence>
<keyword evidence="5 12" id="KW-0732">Signal</keyword>
<dbReference type="Proteomes" id="UP000030645">
    <property type="component" value="Unassembled WGS sequence"/>
</dbReference>
<keyword evidence="17" id="KW-1185">Reference proteome</keyword>
<dbReference type="CDD" id="cd04852">
    <property type="entry name" value="Peptidases_S8_3"/>
    <property type="match status" value="1"/>
</dbReference>
<feature type="compositionally biased region" description="Basic and acidic residues" evidence="11">
    <location>
        <begin position="209"/>
        <end position="221"/>
    </location>
</feature>
<dbReference type="InterPro" id="IPR015500">
    <property type="entry name" value="Peptidase_S8_subtilisin-rel"/>
</dbReference>
<feature type="region of interest" description="Disordered" evidence="11">
    <location>
        <begin position="209"/>
        <end position="229"/>
    </location>
</feature>
<feature type="chain" id="PRO_5004931596" evidence="12">
    <location>
        <begin position="22"/>
        <end position="799"/>
    </location>
</feature>
<feature type="domain" description="Inhibitor I9" evidence="14">
    <location>
        <begin position="31"/>
        <end position="113"/>
    </location>
</feature>
<dbReference type="FunFam" id="3.30.70.80:FF:000003">
    <property type="entry name" value="Subtilisin-like protease SBT1.9"/>
    <property type="match status" value="1"/>
</dbReference>
<evidence type="ECO:0000313" key="16">
    <source>
        <dbReference type="EMBL" id="EXB95737.1"/>
    </source>
</evidence>
<evidence type="ECO:0000256" key="11">
    <source>
        <dbReference type="SAM" id="MobiDB-lite"/>
    </source>
</evidence>
<dbReference type="GO" id="GO:0004252">
    <property type="term" value="F:serine-type endopeptidase activity"/>
    <property type="evidence" value="ECO:0007669"/>
    <property type="project" value="UniProtKB-UniRule"/>
</dbReference>
<comment type="subcellular location">
    <subcellularLocation>
        <location evidence="1">Secreted</location>
    </subcellularLocation>
</comment>
<sequence length="799" mass="86239">MSLFSALVYPLIFISFSLVSSETNVDHETKTFIVRVQNNLKPSEYSNVVDWYSSTLRSLSSHTPNENDDDMIVHVYNTVFHGFSAKLTGEQAQELNQRPEILGVSPDQVRKIHTTRSPGFLGLDTASSMAISNNGLLNESDWGSNVIIGVIDSGVWPERRSFDDEGMGQIPSRWKGKCDGGESFPDTLCNKKLIGARFFNRGHEARFGKQKTEKISARDTVGHGTHTASTAAGRRVENASFFGYAQGVSSGIAPKARLAIYKVCWAAEGCLNSDIIAAVDAAVDDGVDVISISLGSSHLMPYDSDSMAIAAFGAVRNGVVFSASAGNSGPDQGTVSNAAPWITTVGASTLDRTFPADIVLGDGRVITGLSLYDGKPFPAGKYFPLIHAENASAIESLEGAGRNYVTKPFGLSGFCMPGTLDPNIVKGKIVVCNAGMYPSPAIGLMVKELGGVGVIVADMQESVGEGLVAQQYLTPGISITESARATLLNYLTSSRKPRATMRFRGTQLGVKPAPVVAFFSSRGPNLLSLDVLKPDVIAPGVDILAAWPDEIPLSYVTTDTRRSEFNIMSGTSMSCPHLSGVAALLKGAHPEWTPAVIKSAMMTTAYTHDRDLKPIKEQVNNTLATVWDMGAGHVDPVRAADPGLVYDLTEDDYIRFLCGNNYSSDQVRVITHREVNCHETEKMYPWELNYPAIAVRVNASRPSKVEISVPRTVTHISDGAAIYTVKITNPKGTVVFVSPEKMAFDKKGDRGSYVVTIFADNTSPRGRHVSSSTFSEFGMLTWTDGKRRVASPLLVTWVH</sequence>
<protein>
    <submittedName>
        <fullName evidence="16">Subtilisin-like protease</fullName>
    </submittedName>
</protein>
<evidence type="ECO:0000256" key="7">
    <source>
        <dbReference type="ARBA" id="ARBA00022825"/>
    </source>
</evidence>
<dbReference type="Pfam" id="PF17766">
    <property type="entry name" value="fn3_6"/>
    <property type="match status" value="1"/>
</dbReference>
<dbReference type="Gene3D" id="3.40.50.200">
    <property type="entry name" value="Peptidase S8/S53 domain"/>
    <property type="match status" value="1"/>
</dbReference>
<evidence type="ECO:0000256" key="2">
    <source>
        <dbReference type="ARBA" id="ARBA00011073"/>
    </source>
</evidence>
<dbReference type="Gene3D" id="3.50.30.30">
    <property type="match status" value="1"/>
</dbReference>
<evidence type="ECO:0000256" key="3">
    <source>
        <dbReference type="ARBA" id="ARBA00022525"/>
    </source>
</evidence>
<dbReference type="GO" id="GO:0006508">
    <property type="term" value="P:proteolysis"/>
    <property type="evidence" value="ECO:0007669"/>
    <property type="project" value="UniProtKB-KW"/>
</dbReference>
<gene>
    <name evidence="16" type="ORF">L484_007487</name>
</gene>
<dbReference type="PROSITE" id="PS51892">
    <property type="entry name" value="SUBTILASE"/>
    <property type="match status" value="1"/>
</dbReference>
<keyword evidence="3" id="KW-0964">Secreted</keyword>
<evidence type="ECO:0000256" key="8">
    <source>
        <dbReference type="ARBA" id="ARBA00023180"/>
    </source>
</evidence>
<comment type="similarity">
    <text evidence="2 10">Belongs to the peptidase S8 family.</text>
</comment>
<dbReference type="Gene3D" id="3.30.70.80">
    <property type="entry name" value="Peptidase S8 propeptide/proteinase inhibitor I9"/>
    <property type="match status" value="1"/>
</dbReference>
<feature type="domain" description="Subtilisin-like protease fibronectin type-III" evidence="15">
    <location>
        <begin position="687"/>
        <end position="795"/>
    </location>
</feature>
<dbReference type="SUPFAM" id="SSF52743">
    <property type="entry name" value="Subtilisin-like"/>
    <property type="match status" value="1"/>
</dbReference>
<dbReference type="GO" id="GO:0005576">
    <property type="term" value="C:extracellular region"/>
    <property type="evidence" value="ECO:0007669"/>
    <property type="project" value="UniProtKB-SubCell"/>
</dbReference>
<dbReference type="CDD" id="cd02120">
    <property type="entry name" value="PA_subtilisin_like"/>
    <property type="match status" value="1"/>
</dbReference>
<feature type="active site" description="Charge relay system" evidence="9 10">
    <location>
        <position position="152"/>
    </location>
</feature>
<evidence type="ECO:0000256" key="6">
    <source>
        <dbReference type="ARBA" id="ARBA00022801"/>
    </source>
</evidence>
<dbReference type="Pfam" id="PF00082">
    <property type="entry name" value="Peptidase_S8"/>
    <property type="match status" value="1"/>
</dbReference>
<dbReference type="InterPro" id="IPR041469">
    <property type="entry name" value="Subtilisin-like_FN3"/>
</dbReference>
<dbReference type="GO" id="GO:0009609">
    <property type="term" value="P:response to symbiotic bacterium"/>
    <property type="evidence" value="ECO:0007669"/>
    <property type="project" value="UniProtKB-ARBA"/>
</dbReference>
<dbReference type="InterPro" id="IPR034197">
    <property type="entry name" value="Peptidases_S8_3"/>
</dbReference>
<dbReference type="InterPro" id="IPR010259">
    <property type="entry name" value="S8pro/Inhibitor_I9"/>
</dbReference>
<dbReference type="InterPro" id="IPR036852">
    <property type="entry name" value="Peptidase_S8/S53_dom_sf"/>
</dbReference>
<evidence type="ECO:0000256" key="5">
    <source>
        <dbReference type="ARBA" id="ARBA00022729"/>
    </source>
</evidence>
<feature type="active site" description="Charge relay system" evidence="9 10">
    <location>
        <position position="572"/>
    </location>
</feature>
<feature type="signal peptide" evidence="12">
    <location>
        <begin position="1"/>
        <end position="21"/>
    </location>
</feature>
<evidence type="ECO:0000259" key="14">
    <source>
        <dbReference type="Pfam" id="PF05922"/>
    </source>
</evidence>
<feature type="active site" description="Charge relay system" evidence="9 10">
    <location>
        <position position="223"/>
    </location>
</feature>
<evidence type="ECO:0000256" key="12">
    <source>
        <dbReference type="SAM" id="SignalP"/>
    </source>
</evidence>
<evidence type="ECO:0000256" key="4">
    <source>
        <dbReference type="ARBA" id="ARBA00022670"/>
    </source>
</evidence>
<dbReference type="eggNOG" id="ENOG502QV0D">
    <property type="taxonomic scope" value="Eukaryota"/>
</dbReference>